<evidence type="ECO:0000256" key="4">
    <source>
        <dbReference type="ARBA" id="ARBA00048082"/>
    </source>
</evidence>
<evidence type="ECO:0000256" key="3">
    <source>
        <dbReference type="ARBA" id="ARBA00022490"/>
    </source>
</evidence>
<organism evidence="6 7">
    <name type="scientific">Caenorhabditis bovis</name>
    <dbReference type="NCBI Taxonomy" id="2654633"/>
    <lineage>
        <taxon>Eukaryota</taxon>
        <taxon>Metazoa</taxon>
        <taxon>Ecdysozoa</taxon>
        <taxon>Nematoda</taxon>
        <taxon>Chromadorea</taxon>
        <taxon>Rhabditida</taxon>
        <taxon>Rhabditina</taxon>
        <taxon>Rhabditomorpha</taxon>
        <taxon>Rhabditoidea</taxon>
        <taxon>Rhabditidae</taxon>
        <taxon>Peloderinae</taxon>
        <taxon>Caenorhabditis</taxon>
    </lineage>
</organism>
<gene>
    <name evidence="6" type="ORF">CBOVIS_LOCUS7152</name>
</gene>
<dbReference type="GO" id="GO:0046295">
    <property type="term" value="P:glycolate biosynthetic process"/>
    <property type="evidence" value="ECO:0007669"/>
    <property type="project" value="UniProtKB-ARBA"/>
</dbReference>
<evidence type="ECO:0000256" key="2">
    <source>
        <dbReference type="ARBA" id="ARBA00013134"/>
    </source>
</evidence>
<comment type="caution">
    <text evidence="6">The sequence shown here is derived from an EMBL/GenBank/DDBJ whole genome shotgun (WGS) entry which is preliminary data.</text>
</comment>
<dbReference type="GO" id="GO:0036471">
    <property type="term" value="P:cellular response to glyoxal"/>
    <property type="evidence" value="ECO:0007669"/>
    <property type="project" value="UniProtKB-ARBA"/>
</dbReference>
<accession>A0A8S1EZD1</accession>
<dbReference type="InterPro" id="IPR002818">
    <property type="entry name" value="DJ-1/PfpI"/>
</dbReference>
<dbReference type="GO" id="GO:1902176">
    <property type="term" value="P:negative regulation of oxidative stress-induced intrinsic apoptotic signaling pathway"/>
    <property type="evidence" value="ECO:0007669"/>
    <property type="project" value="UniProtKB-ARBA"/>
</dbReference>
<evidence type="ECO:0000313" key="6">
    <source>
        <dbReference type="EMBL" id="CAB3404889.1"/>
    </source>
</evidence>
<dbReference type="GO" id="GO:0019172">
    <property type="term" value="F:glyoxalase III activity"/>
    <property type="evidence" value="ECO:0007669"/>
    <property type="project" value="UniProtKB-EC"/>
</dbReference>
<dbReference type="GO" id="GO:0006979">
    <property type="term" value="P:response to oxidative stress"/>
    <property type="evidence" value="ECO:0007669"/>
    <property type="project" value="TreeGrafter"/>
</dbReference>
<evidence type="ECO:0000259" key="5">
    <source>
        <dbReference type="Pfam" id="PF01965"/>
    </source>
</evidence>
<comment type="subcellular location">
    <subcellularLocation>
        <location evidence="1">Cytoplasm</location>
    </subcellularLocation>
</comment>
<dbReference type="EC" id="4.2.1.130" evidence="2"/>
<dbReference type="Gene3D" id="3.40.50.880">
    <property type="match status" value="1"/>
</dbReference>
<evidence type="ECO:0000256" key="1">
    <source>
        <dbReference type="ARBA" id="ARBA00004496"/>
    </source>
</evidence>
<dbReference type="AlphaFoldDB" id="A0A8S1EZD1"/>
<dbReference type="GO" id="GO:0005739">
    <property type="term" value="C:mitochondrion"/>
    <property type="evidence" value="ECO:0007669"/>
    <property type="project" value="TreeGrafter"/>
</dbReference>
<dbReference type="PANTHER" id="PTHR48094:SF12">
    <property type="entry name" value="PARKINSON DISEASE PROTEIN 7 HOMOLOG"/>
    <property type="match status" value="1"/>
</dbReference>
<dbReference type="InterPro" id="IPR006287">
    <property type="entry name" value="DJ-1"/>
</dbReference>
<dbReference type="Pfam" id="PF01965">
    <property type="entry name" value="DJ-1_PfpI"/>
    <property type="match status" value="1"/>
</dbReference>
<feature type="domain" description="DJ-1/PfpI" evidence="5">
    <location>
        <begin position="6"/>
        <end position="170"/>
    </location>
</feature>
<reference evidence="6 7" key="1">
    <citation type="submission" date="2020-04" db="EMBL/GenBank/DDBJ databases">
        <authorList>
            <person name="Laetsch R D."/>
            <person name="Stevens L."/>
            <person name="Kumar S."/>
            <person name="Blaxter L. M."/>
        </authorList>
    </citation>
    <scope>NUCLEOTIDE SEQUENCE [LARGE SCALE GENOMIC DNA]</scope>
</reference>
<dbReference type="PANTHER" id="PTHR48094">
    <property type="entry name" value="PROTEIN/NUCLEIC ACID DEGLYCASE DJ-1-RELATED"/>
    <property type="match status" value="1"/>
</dbReference>
<protein>
    <recommendedName>
        <fullName evidence="2">D-lactate dehydratase</fullName>
        <ecNumber evidence="2">4.2.1.130</ecNumber>
    </recommendedName>
</protein>
<evidence type="ECO:0000313" key="7">
    <source>
        <dbReference type="Proteomes" id="UP000494206"/>
    </source>
</evidence>
<dbReference type="Proteomes" id="UP000494206">
    <property type="component" value="Unassembled WGS sequence"/>
</dbReference>
<dbReference type="GO" id="GO:1903189">
    <property type="term" value="P:glyoxal metabolic process"/>
    <property type="evidence" value="ECO:0007669"/>
    <property type="project" value="UniProtKB-ARBA"/>
</dbReference>
<proteinExistence type="predicted"/>
<dbReference type="InterPro" id="IPR029062">
    <property type="entry name" value="Class_I_gatase-like"/>
</dbReference>
<dbReference type="FunFam" id="3.40.50.880:FF:000022">
    <property type="entry name" value="protein deglycase DJ-1"/>
    <property type="match status" value="1"/>
</dbReference>
<sequence length="189" mass="19747">MASQKTALIIIPAEGAEEMEVSITGDCLVRGDVKVTYAGVAGKAPVKCARGLHIVPDAALEDVKNQEFDIVVIPGGPGCKTLTSVKSVGEILQKQQNAGKWIAAICAAPIVLQAHGIAADKVTSHFSVKEQLINGTPAYNYSEDRVVVAGKVVTSQGPGTSFEFALKLVELLSGAEKAQSLVKPLVLKV</sequence>
<keyword evidence="7" id="KW-1185">Reference proteome</keyword>
<dbReference type="EMBL" id="CADEPM010000004">
    <property type="protein sequence ID" value="CAB3404889.1"/>
    <property type="molecule type" value="Genomic_DNA"/>
</dbReference>
<dbReference type="SUPFAM" id="SSF52317">
    <property type="entry name" value="Class I glutamine amidotransferase-like"/>
    <property type="match status" value="1"/>
</dbReference>
<comment type="catalytic activity">
    <reaction evidence="4">
        <text>methylglyoxal + H2O = (R)-lactate + H(+)</text>
        <dbReference type="Rhea" id="RHEA:27754"/>
        <dbReference type="ChEBI" id="CHEBI:15377"/>
        <dbReference type="ChEBI" id="CHEBI:15378"/>
        <dbReference type="ChEBI" id="CHEBI:16004"/>
        <dbReference type="ChEBI" id="CHEBI:17158"/>
        <dbReference type="EC" id="4.2.1.130"/>
    </reaction>
</comment>
<name>A0A8S1EZD1_9PELO</name>
<keyword evidence="3" id="KW-0963">Cytoplasm</keyword>
<dbReference type="CDD" id="cd03135">
    <property type="entry name" value="GATase1_DJ-1"/>
    <property type="match status" value="1"/>
</dbReference>
<dbReference type="OrthoDB" id="543156at2759"/>
<dbReference type="GO" id="GO:0005634">
    <property type="term" value="C:nucleus"/>
    <property type="evidence" value="ECO:0007669"/>
    <property type="project" value="TreeGrafter"/>
</dbReference>
<dbReference type="InterPro" id="IPR050325">
    <property type="entry name" value="Prot/Nucl_acid_deglycase"/>
</dbReference>
<dbReference type="NCBIfam" id="TIGR01383">
    <property type="entry name" value="not_thiJ"/>
    <property type="match status" value="1"/>
</dbReference>